<dbReference type="InterPro" id="IPR029055">
    <property type="entry name" value="Ntn_hydrolases_N"/>
</dbReference>
<sequence length="633" mass="73398">MCGITGIYAFNEIGRFFMINMFAATDALSQRGPDSSGTFTHGYVGLGHRRLSIIDTSSDGRQPMTDETERYTIVFNGEIFNFPELKQQLEAKGYNFRSSSDTEVLLNLYIHEKENCLKHLNGFFAFAIYDKEQESLFIARDRMGIKPLLYFQDEDKLIFASEMKAVLAYGIPRELDYVSLQQYLQLNYIPAPHTIFKGVQKLLPGYYMYLKGNEVTTKPYYQIPQTYNRWTANQMSYEKVQSTLVELLEESVRKRLIADVPLGAFLSGGIDSSVIVALASKYTDHLNTFSIGYRDEPFFDETRYANLVAKKYKTNHTVFSLSNEDLYEHLFDMLDYTDEPFADSSALAVYILSKRTRKRVTVALSGDGADELFGGYNKHQGEYKVREGGLMAGAVKTLQPLWDVLPKSRNSTFGNKVRQLQKFAEGMSKTEKERYWRFCTFVNEENARHVLSNQSLQLASEQAFEERKNRILKHLDEDGDFNEFLYTDMQLVLPNDMLTKVDLMSMAHGLEIRVPFLDYTVVNFAFSLPAEFKVDGTMKKRIVQDAFRSHLPKELYNRPKQGFEVPLLKWFRNELQPLITNDLLKDDFIQQQGIFNVDNIRELKEKLFSSNPEDVHARIWGLLVFQYWWKKYM</sequence>
<protein>
    <recommendedName>
        <fullName evidence="3">asparagine synthase (glutamine-hydrolyzing)</fullName>
        <ecNumber evidence="3">6.3.5.4</ecNumber>
    </recommendedName>
</protein>
<dbReference type="InterPro" id="IPR033738">
    <property type="entry name" value="AsnB_N"/>
</dbReference>
<dbReference type="InterPro" id="IPR017932">
    <property type="entry name" value="GATase_2_dom"/>
</dbReference>
<dbReference type="GO" id="GO:0004066">
    <property type="term" value="F:asparagine synthase (glutamine-hydrolyzing) activity"/>
    <property type="evidence" value="ECO:0007669"/>
    <property type="project" value="UniProtKB-EC"/>
</dbReference>
<comment type="caution">
    <text evidence="9">The sequence shown here is derived from an EMBL/GenBank/DDBJ whole genome shotgun (WGS) entry which is preliminary data.</text>
</comment>
<keyword evidence="6" id="KW-0315">Glutamine amidotransferase</keyword>
<evidence type="ECO:0000256" key="3">
    <source>
        <dbReference type="ARBA" id="ARBA00012737"/>
    </source>
</evidence>
<dbReference type="EMBL" id="JAUKPO010000001">
    <property type="protein sequence ID" value="MDO1445022.1"/>
    <property type="molecule type" value="Genomic_DNA"/>
</dbReference>
<dbReference type="InterPro" id="IPR051786">
    <property type="entry name" value="ASN_synthetase/amidase"/>
</dbReference>
<evidence type="ECO:0000256" key="2">
    <source>
        <dbReference type="ARBA" id="ARBA00005752"/>
    </source>
</evidence>
<comment type="similarity">
    <text evidence="2">Belongs to the asparagine synthetase family.</text>
</comment>
<dbReference type="InterPro" id="IPR014729">
    <property type="entry name" value="Rossmann-like_a/b/a_fold"/>
</dbReference>
<dbReference type="Pfam" id="PF00733">
    <property type="entry name" value="Asn_synthase"/>
    <property type="match status" value="1"/>
</dbReference>
<comment type="pathway">
    <text evidence="1">Amino-acid biosynthesis; L-asparagine biosynthesis; L-asparagine from L-aspartate (L-Gln route): step 1/1.</text>
</comment>
<dbReference type="CDD" id="cd01991">
    <property type="entry name" value="Asn_synthase_B_C"/>
    <property type="match status" value="1"/>
</dbReference>
<evidence type="ECO:0000256" key="4">
    <source>
        <dbReference type="ARBA" id="ARBA00022741"/>
    </source>
</evidence>
<dbReference type="PANTHER" id="PTHR43284:SF1">
    <property type="entry name" value="ASPARAGINE SYNTHETASE"/>
    <property type="match status" value="1"/>
</dbReference>
<keyword evidence="5" id="KW-0067">ATP-binding</keyword>
<evidence type="ECO:0000313" key="9">
    <source>
        <dbReference type="EMBL" id="MDO1445022.1"/>
    </source>
</evidence>
<feature type="domain" description="Glutamine amidotransferase type-2" evidence="8">
    <location>
        <begin position="2"/>
        <end position="213"/>
    </location>
</feature>
<dbReference type="PANTHER" id="PTHR43284">
    <property type="entry name" value="ASPARAGINE SYNTHETASE (GLUTAMINE-HYDROLYZING)"/>
    <property type="match status" value="1"/>
</dbReference>
<dbReference type="SUPFAM" id="SSF56235">
    <property type="entry name" value="N-terminal nucleophile aminohydrolases (Ntn hydrolases)"/>
    <property type="match status" value="1"/>
</dbReference>
<dbReference type="Gene3D" id="3.60.20.10">
    <property type="entry name" value="Glutamine Phosphoribosylpyrophosphate, subunit 1, domain 1"/>
    <property type="match status" value="1"/>
</dbReference>
<accession>A0ABT8QYW0</accession>
<evidence type="ECO:0000313" key="10">
    <source>
        <dbReference type="Proteomes" id="UP001168528"/>
    </source>
</evidence>
<dbReference type="NCBIfam" id="TIGR01536">
    <property type="entry name" value="asn_synth_AEB"/>
    <property type="match status" value="1"/>
</dbReference>
<dbReference type="Proteomes" id="UP001168528">
    <property type="component" value="Unassembled WGS sequence"/>
</dbReference>
<gene>
    <name evidence="9" type="primary">asnB</name>
    <name evidence="9" type="ORF">Q0590_02110</name>
</gene>
<name>A0ABT8QYW0_9BACT</name>
<dbReference type="PIRSF" id="PIRSF001589">
    <property type="entry name" value="Asn_synthetase_glu-h"/>
    <property type="match status" value="1"/>
</dbReference>
<dbReference type="InterPro" id="IPR006426">
    <property type="entry name" value="Asn_synth_AEB"/>
</dbReference>
<keyword evidence="4" id="KW-0547">Nucleotide-binding</keyword>
<dbReference type="SUPFAM" id="SSF52402">
    <property type="entry name" value="Adenine nucleotide alpha hydrolases-like"/>
    <property type="match status" value="1"/>
</dbReference>
<dbReference type="RefSeq" id="WP_302035821.1">
    <property type="nucleotide sequence ID" value="NZ_JAUKPO010000001.1"/>
</dbReference>
<evidence type="ECO:0000259" key="8">
    <source>
        <dbReference type="PROSITE" id="PS51278"/>
    </source>
</evidence>
<dbReference type="PROSITE" id="PS51278">
    <property type="entry name" value="GATASE_TYPE_2"/>
    <property type="match status" value="1"/>
</dbReference>
<dbReference type="Pfam" id="PF13537">
    <property type="entry name" value="GATase_7"/>
    <property type="match status" value="1"/>
</dbReference>
<comment type="catalytic activity">
    <reaction evidence="7">
        <text>L-aspartate + L-glutamine + ATP + H2O = L-asparagine + L-glutamate + AMP + diphosphate + H(+)</text>
        <dbReference type="Rhea" id="RHEA:12228"/>
        <dbReference type="ChEBI" id="CHEBI:15377"/>
        <dbReference type="ChEBI" id="CHEBI:15378"/>
        <dbReference type="ChEBI" id="CHEBI:29985"/>
        <dbReference type="ChEBI" id="CHEBI:29991"/>
        <dbReference type="ChEBI" id="CHEBI:30616"/>
        <dbReference type="ChEBI" id="CHEBI:33019"/>
        <dbReference type="ChEBI" id="CHEBI:58048"/>
        <dbReference type="ChEBI" id="CHEBI:58359"/>
        <dbReference type="ChEBI" id="CHEBI:456215"/>
        <dbReference type="EC" id="6.3.5.4"/>
    </reaction>
</comment>
<evidence type="ECO:0000256" key="6">
    <source>
        <dbReference type="ARBA" id="ARBA00022962"/>
    </source>
</evidence>
<dbReference type="EC" id="6.3.5.4" evidence="3"/>
<evidence type="ECO:0000256" key="5">
    <source>
        <dbReference type="ARBA" id="ARBA00022840"/>
    </source>
</evidence>
<organism evidence="9 10">
    <name type="scientific">Rhodocytophaga aerolata</name>
    <dbReference type="NCBI Taxonomy" id="455078"/>
    <lineage>
        <taxon>Bacteria</taxon>
        <taxon>Pseudomonadati</taxon>
        <taxon>Bacteroidota</taxon>
        <taxon>Cytophagia</taxon>
        <taxon>Cytophagales</taxon>
        <taxon>Rhodocytophagaceae</taxon>
        <taxon>Rhodocytophaga</taxon>
    </lineage>
</organism>
<evidence type="ECO:0000256" key="1">
    <source>
        <dbReference type="ARBA" id="ARBA00005187"/>
    </source>
</evidence>
<dbReference type="Gene3D" id="3.40.50.620">
    <property type="entry name" value="HUPs"/>
    <property type="match status" value="1"/>
</dbReference>
<dbReference type="InterPro" id="IPR001962">
    <property type="entry name" value="Asn_synthase"/>
</dbReference>
<dbReference type="CDD" id="cd00712">
    <property type="entry name" value="AsnB"/>
    <property type="match status" value="1"/>
</dbReference>
<keyword evidence="9" id="KW-0436">Ligase</keyword>
<reference evidence="9" key="1">
    <citation type="submission" date="2023-07" db="EMBL/GenBank/DDBJ databases">
        <title>The genome sequence of Rhodocytophaga aerolata KACC 12507.</title>
        <authorList>
            <person name="Zhang X."/>
        </authorList>
    </citation>
    <scope>NUCLEOTIDE SEQUENCE</scope>
    <source>
        <strain evidence="9">KACC 12507</strain>
    </source>
</reference>
<keyword evidence="10" id="KW-1185">Reference proteome</keyword>
<proteinExistence type="inferred from homology"/>
<evidence type="ECO:0000256" key="7">
    <source>
        <dbReference type="ARBA" id="ARBA00048741"/>
    </source>
</evidence>